<evidence type="ECO:0000313" key="3">
    <source>
        <dbReference type="Proteomes" id="UP000474640"/>
    </source>
</evidence>
<dbReference type="OrthoDB" id="10423674at2759"/>
<evidence type="ECO:0000313" key="2">
    <source>
        <dbReference type="EMBL" id="KAF3289295.1"/>
    </source>
</evidence>
<feature type="region of interest" description="Disordered" evidence="1">
    <location>
        <begin position="10"/>
        <end position="122"/>
    </location>
</feature>
<evidence type="ECO:0000256" key="1">
    <source>
        <dbReference type="SAM" id="MobiDB-lite"/>
    </source>
</evidence>
<proteinExistence type="predicted"/>
<dbReference type="AlphaFoldDB" id="A0A7C8RIQ7"/>
<protein>
    <submittedName>
        <fullName evidence="2">Uncharacterized protein</fullName>
    </submittedName>
</protein>
<gene>
    <name evidence="2" type="ORF">TWF970_003075</name>
</gene>
<dbReference type="Proteomes" id="UP000474640">
    <property type="component" value="Unassembled WGS sequence"/>
</dbReference>
<name>A0A7C8RIQ7_ORBOL</name>
<dbReference type="EMBL" id="JAABOJ010000002">
    <property type="protein sequence ID" value="KAF3289295.1"/>
    <property type="molecule type" value="Genomic_DNA"/>
</dbReference>
<comment type="caution">
    <text evidence="2">The sequence shown here is derived from an EMBL/GenBank/DDBJ whole genome shotgun (WGS) entry which is preliminary data.</text>
</comment>
<sequence length="236" mass="26314">MDTLQVMEWMSGVTDPQLPEPCEPRSLGRGSSLEDREIPFDSPRKRKGSDAAMSDRDDDSLLEAKSKQQENQPLHPGPLTLSGLGRAPLYPEDSISETDVAQIPSRSSSPSKNLTSTVSSKLQKRELLDQSFPRFDFLSASGRGGLSADETPEDWDMVREQWPYEPWPKSKTPGRECSNPRRHSQEAEFVVEISTVVEKLHSEMTEEMAWVSTTARILENVAGFAKQFHPVSAAIV</sequence>
<reference evidence="2 3" key="1">
    <citation type="submission" date="2020-01" db="EMBL/GenBank/DDBJ databases">
        <authorList>
            <person name="Palmer J.M."/>
        </authorList>
    </citation>
    <scope>NUCLEOTIDE SEQUENCE [LARGE SCALE GENOMIC DNA]</scope>
    <source>
        <strain evidence="2 3">TWF970</strain>
    </source>
</reference>
<feature type="compositionally biased region" description="Basic and acidic residues" evidence="1">
    <location>
        <begin position="32"/>
        <end position="43"/>
    </location>
</feature>
<organism evidence="2 3">
    <name type="scientific">Orbilia oligospora</name>
    <name type="common">Nematode-trapping fungus</name>
    <name type="synonym">Arthrobotrys oligospora</name>
    <dbReference type="NCBI Taxonomy" id="2813651"/>
    <lineage>
        <taxon>Eukaryota</taxon>
        <taxon>Fungi</taxon>
        <taxon>Dikarya</taxon>
        <taxon>Ascomycota</taxon>
        <taxon>Pezizomycotina</taxon>
        <taxon>Orbiliomycetes</taxon>
        <taxon>Orbiliales</taxon>
        <taxon>Orbiliaceae</taxon>
        <taxon>Orbilia</taxon>
    </lineage>
</organism>
<feature type="compositionally biased region" description="Polar residues" evidence="1">
    <location>
        <begin position="104"/>
        <end position="121"/>
    </location>
</feature>
<accession>A0A7C8RIQ7</accession>